<accession>E4ZY74</accession>
<proteinExistence type="predicted"/>
<reference evidence="3" key="1">
    <citation type="journal article" date="2011" name="Nat. Commun.">
        <title>Effector diversification within compartments of the Leptosphaeria maculans genome affected by Repeat-Induced Point mutations.</title>
        <authorList>
            <person name="Rouxel T."/>
            <person name="Grandaubert J."/>
            <person name="Hane J.K."/>
            <person name="Hoede C."/>
            <person name="van de Wouw A.P."/>
            <person name="Couloux A."/>
            <person name="Dominguez V."/>
            <person name="Anthouard V."/>
            <person name="Bally P."/>
            <person name="Bourras S."/>
            <person name="Cozijnsen A.J."/>
            <person name="Ciuffetti L.M."/>
            <person name="Degrave A."/>
            <person name="Dilmaghani A."/>
            <person name="Duret L."/>
            <person name="Fudal I."/>
            <person name="Goodwin S.B."/>
            <person name="Gout L."/>
            <person name="Glaser N."/>
            <person name="Linglin J."/>
            <person name="Kema G.H.J."/>
            <person name="Lapalu N."/>
            <person name="Lawrence C.B."/>
            <person name="May K."/>
            <person name="Meyer M."/>
            <person name="Ollivier B."/>
            <person name="Poulain J."/>
            <person name="Schoch C.L."/>
            <person name="Simon A."/>
            <person name="Spatafora J.W."/>
            <person name="Stachowiak A."/>
            <person name="Turgeon B.G."/>
            <person name="Tyler B.M."/>
            <person name="Vincent D."/>
            <person name="Weissenbach J."/>
            <person name="Amselem J."/>
            <person name="Quesneville H."/>
            <person name="Oliver R.P."/>
            <person name="Wincker P."/>
            <person name="Balesdent M.-H."/>
            <person name="Howlett B.J."/>
        </authorList>
    </citation>
    <scope>NUCLEOTIDE SEQUENCE [LARGE SCALE GENOMIC DNA]</scope>
    <source>
        <strain evidence="3">JN3 / isolate v23.1.3 / race Av1-4-5-6-7-8</strain>
    </source>
</reference>
<feature type="compositionally biased region" description="Basic and acidic residues" evidence="1">
    <location>
        <begin position="507"/>
        <end position="525"/>
    </location>
</feature>
<dbReference type="eggNOG" id="ENOG502SZUX">
    <property type="taxonomic scope" value="Eukaryota"/>
</dbReference>
<dbReference type="VEuPathDB" id="FungiDB:LEMA_P112380.1"/>
<name>E4ZY74_LEPMJ</name>
<protein>
    <submittedName>
        <fullName evidence="2">Predicted protein</fullName>
    </submittedName>
</protein>
<dbReference type="EMBL" id="FP929128">
    <property type="protein sequence ID" value="CBX96319.1"/>
    <property type="molecule type" value="Genomic_DNA"/>
</dbReference>
<dbReference type="InParanoid" id="E4ZY74"/>
<dbReference type="HOGENOM" id="CLU_518818_0_0_1"/>
<keyword evidence="3" id="KW-1185">Reference proteome</keyword>
<feature type="region of interest" description="Disordered" evidence="1">
    <location>
        <begin position="431"/>
        <end position="525"/>
    </location>
</feature>
<evidence type="ECO:0000313" key="2">
    <source>
        <dbReference type="EMBL" id="CBX96319.1"/>
    </source>
</evidence>
<feature type="region of interest" description="Disordered" evidence="1">
    <location>
        <begin position="134"/>
        <end position="155"/>
    </location>
</feature>
<dbReference type="AlphaFoldDB" id="E4ZY74"/>
<dbReference type="Proteomes" id="UP000002668">
    <property type="component" value="Genome"/>
</dbReference>
<organism evidence="3">
    <name type="scientific">Leptosphaeria maculans (strain JN3 / isolate v23.1.3 / race Av1-4-5-6-7-8)</name>
    <name type="common">Blackleg fungus</name>
    <name type="synonym">Phoma lingam</name>
    <dbReference type="NCBI Taxonomy" id="985895"/>
    <lineage>
        <taxon>Eukaryota</taxon>
        <taxon>Fungi</taxon>
        <taxon>Dikarya</taxon>
        <taxon>Ascomycota</taxon>
        <taxon>Pezizomycotina</taxon>
        <taxon>Dothideomycetes</taxon>
        <taxon>Pleosporomycetidae</taxon>
        <taxon>Pleosporales</taxon>
        <taxon>Pleosporineae</taxon>
        <taxon>Leptosphaeriaceae</taxon>
        <taxon>Plenodomus</taxon>
        <taxon>Plenodomus lingam/Leptosphaeria maculans species complex</taxon>
    </lineage>
</organism>
<sequence>MASACGLAAAACQARLEWQWVELYESSTVALLRKQSSDLCRPLGEGRSCCSGGSSDAILTPTPANSTARQKTGQMVESRAPPFAQSLQALSQCGDTVVSLSLSLYCPWPDLLTSRGSGETWRELLAAAGTLPRRLDTRTPTPSAQRLPTPMKAAFGDDGVDGPLTFLPAGMPNMFLARPSPQLVSLVVMLGWGLTARTRHHPGQRTRQAPILHRIIDTSPLSIPFNSSYANCPDWNQQDSTQPSQSRLPGIHLLAAIPYILGHHVTTASPVRSILKTRIASPTMPALCTNMPTVIQPKPAAPAKKERVVGFHRDPVASISRPVNTDESWPAYHFEMHARKCAYCHSPYEVFRNHDQLCDVGHRLAQEVARFIYNRDGATYSTVEEDNKIVRVELPAGYIEVAGLLKAIERSLRSRSRRSFVSMDRSYYIAPRSPPTIPQRSRSVKVEQEPKIRSKASRPRSGEIVDWPESQPKPKRALTEISNTAGSKRGSLYEEDLAKQRRNAKHYSVEVREPTRDYRVSDYYR</sequence>
<evidence type="ECO:0000313" key="3">
    <source>
        <dbReference type="Proteomes" id="UP000002668"/>
    </source>
</evidence>
<dbReference type="OrthoDB" id="5387413at2759"/>
<gene>
    <name evidence="2" type="ORF">LEMA_P112380.1</name>
</gene>
<evidence type="ECO:0000256" key="1">
    <source>
        <dbReference type="SAM" id="MobiDB-lite"/>
    </source>
</evidence>